<name>A0A1R2D4F6_9CILI</name>
<gene>
    <name evidence="2" type="ORF">SteCoe_327</name>
</gene>
<sequence length="149" mass="16936">MGCSNTKSTKSLPVIVKKETITDKHSMNPHNEDGEAEVVNEGKKQNDKRDSHDLDVASKFTKNESQAYQPEGPLSQTLPVVNINSSIVEAPAYVNTTVNNHHVPSEKPNFPIHEHKFEFDFLDEEKQLRENPEKHHQEVDDVLKELNNI</sequence>
<dbReference type="Proteomes" id="UP000187209">
    <property type="component" value="Unassembled WGS sequence"/>
</dbReference>
<evidence type="ECO:0000256" key="1">
    <source>
        <dbReference type="SAM" id="MobiDB-lite"/>
    </source>
</evidence>
<evidence type="ECO:0000313" key="2">
    <source>
        <dbReference type="EMBL" id="OMJ96148.1"/>
    </source>
</evidence>
<organism evidence="2 3">
    <name type="scientific">Stentor coeruleus</name>
    <dbReference type="NCBI Taxonomy" id="5963"/>
    <lineage>
        <taxon>Eukaryota</taxon>
        <taxon>Sar</taxon>
        <taxon>Alveolata</taxon>
        <taxon>Ciliophora</taxon>
        <taxon>Postciliodesmatophora</taxon>
        <taxon>Heterotrichea</taxon>
        <taxon>Heterotrichida</taxon>
        <taxon>Stentoridae</taxon>
        <taxon>Stentor</taxon>
    </lineage>
</organism>
<feature type="compositionally biased region" description="Polar residues" evidence="1">
    <location>
        <begin position="1"/>
        <end position="11"/>
    </location>
</feature>
<keyword evidence="3" id="KW-1185">Reference proteome</keyword>
<accession>A0A1R2D4F6</accession>
<dbReference type="EMBL" id="MPUH01000003">
    <property type="protein sequence ID" value="OMJ96148.1"/>
    <property type="molecule type" value="Genomic_DNA"/>
</dbReference>
<feature type="region of interest" description="Disordered" evidence="1">
    <location>
        <begin position="1"/>
        <end position="52"/>
    </location>
</feature>
<proteinExistence type="predicted"/>
<dbReference type="AlphaFoldDB" id="A0A1R2D4F6"/>
<comment type="caution">
    <text evidence="2">The sequence shown here is derived from an EMBL/GenBank/DDBJ whole genome shotgun (WGS) entry which is preliminary data.</text>
</comment>
<feature type="compositionally biased region" description="Basic and acidic residues" evidence="1">
    <location>
        <begin position="40"/>
        <end position="52"/>
    </location>
</feature>
<reference evidence="2 3" key="1">
    <citation type="submission" date="2016-11" db="EMBL/GenBank/DDBJ databases">
        <title>The macronuclear genome of Stentor coeruleus: a giant cell with tiny introns.</title>
        <authorList>
            <person name="Slabodnick M."/>
            <person name="Ruby J.G."/>
            <person name="Reiff S.B."/>
            <person name="Swart E.C."/>
            <person name="Gosai S."/>
            <person name="Prabakaran S."/>
            <person name="Witkowska E."/>
            <person name="Larue G.E."/>
            <person name="Fisher S."/>
            <person name="Freeman R.M."/>
            <person name="Gunawardena J."/>
            <person name="Chu W."/>
            <person name="Stover N.A."/>
            <person name="Gregory B.D."/>
            <person name="Nowacki M."/>
            <person name="Derisi J."/>
            <person name="Roy S.W."/>
            <person name="Marshall W.F."/>
            <person name="Sood P."/>
        </authorList>
    </citation>
    <scope>NUCLEOTIDE SEQUENCE [LARGE SCALE GENOMIC DNA]</scope>
    <source>
        <strain evidence="2">WM001</strain>
    </source>
</reference>
<feature type="compositionally biased region" description="Basic and acidic residues" evidence="1">
    <location>
        <begin position="16"/>
        <end position="33"/>
    </location>
</feature>
<feature type="region of interest" description="Disordered" evidence="1">
    <location>
        <begin position="130"/>
        <end position="149"/>
    </location>
</feature>
<protein>
    <submittedName>
        <fullName evidence="2">Uncharacterized protein</fullName>
    </submittedName>
</protein>
<evidence type="ECO:0000313" key="3">
    <source>
        <dbReference type="Proteomes" id="UP000187209"/>
    </source>
</evidence>